<feature type="region of interest" description="Disordered" evidence="2">
    <location>
        <begin position="57"/>
        <end position="100"/>
    </location>
</feature>
<comment type="similarity">
    <text evidence="1">Belongs to the IWR1/SLC7A6OS family.</text>
</comment>
<dbReference type="Pfam" id="PF08574">
    <property type="entry name" value="Iwr1"/>
    <property type="match status" value="1"/>
</dbReference>
<dbReference type="Proteomes" id="UP001642501">
    <property type="component" value="Unassembled WGS sequence"/>
</dbReference>
<feature type="region of interest" description="Disordered" evidence="2">
    <location>
        <begin position="367"/>
        <end position="400"/>
    </location>
</feature>
<dbReference type="EMBL" id="CAWUOM010000048">
    <property type="protein sequence ID" value="CAK7268639.1"/>
    <property type="molecule type" value="Genomic_DNA"/>
</dbReference>
<comment type="caution">
    <text evidence="4">The sequence shown here is derived from an EMBL/GenBank/DDBJ whole genome shotgun (WGS) entry which is preliminary data.</text>
</comment>
<feature type="region of interest" description="Disordered" evidence="2">
    <location>
        <begin position="1"/>
        <end position="32"/>
    </location>
</feature>
<keyword evidence="5" id="KW-1185">Reference proteome</keyword>
<accession>A0ABP0DK50</accession>
<organism evidence="4 5">
    <name type="scientific">Sporothrix epigloea</name>
    <dbReference type="NCBI Taxonomy" id="1892477"/>
    <lineage>
        <taxon>Eukaryota</taxon>
        <taxon>Fungi</taxon>
        <taxon>Dikarya</taxon>
        <taxon>Ascomycota</taxon>
        <taxon>Pezizomycotina</taxon>
        <taxon>Sordariomycetes</taxon>
        <taxon>Sordariomycetidae</taxon>
        <taxon>Ophiostomatales</taxon>
        <taxon>Ophiostomataceae</taxon>
        <taxon>Sporothrix</taxon>
    </lineage>
</organism>
<feature type="compositionally biased region" description="Basic and acidic residues" evidence="2">
    <location>
        <begin position="79"/>
        <end position="88"/>
    </location>
</feature>
<evidence type="ECO:0000256" key="2">
    <source>
        <dbReference type="SAM" id="MobiDB-lite"/>
    </source>
</evidence>
<gene>
    <name evidence="4" type="ORF">SEPCBS57363_003195</name>
</gene>
<name>A0ABP0DK50_9PEZI</name>
<feature type="compositionally biased region" description="Acidic residues" evidence="2">
    <location>
        <begin position="387"/>
        <end position="400"/>
    </location>
</feature>
<dbReference type="PANTHER" id="PTHR28063:SF1">
    <property type="entry name" value="RNA POLYMERASE II NUCLEAR LOCALIZATION PROTEIN IWR1"/>
    <property type="match status" value="1"/>
</dbReference>
<dbReference type="PANTHER" id="PTHR28063">
    <property type="entry name" value="RNA POLYMERASE II NUCLEAR LOCALIZATION PROTEIN IWR1"/>
    <property type="match status" value="1"/>
</dbReference>
<feature type="domain" description="Transcription factor Iwr1" evidence="3">
    <location>
        <begin position="401"/>
        <end position="475"/>
    </location>
</feature>
<protein>
    <recommendedName>
        <fullName evidence="3">Transcription factor Iwr1 domain-containing protein</fullName>
    </recommendedName>
</protein>
<reference evidence="4 5" key="1">
    <citation type="submission" date="2024-01" db="EMBL/GenBank/DDBJ databases">
        <authorList>
            <person name="Allen C."/>
            <person name="Tagirdzhanova G."/>
        </authorList>
    </citation>
    <scope>NUCLEOTIDE SEQUENCE [LARGE SCALE GENOMIC DNA]</scope>
    <source>
        <strain evidence="4 5">CBS 573.63</strain>
    </source>
</reference>
<evidence type="ECO:0000313" key="4">
    <source>
        <dbReference type="EMBL" id="CAK7268639.1"/>
    </source>
</evidence>
<feature type="compositionally biased region" description="Acidic residues" evidence="2">
    <location>
        <begin position="496"/>
        <end position="506"/>
    </location>
</feature>
<evidence type="ECO:0000313" key="5">
    <source>
        <dbReference type="Proteomes" id="UP001642501"/>
    </source>
</evidence>
<proteinExistence type="inferred from homology"/>
<feature type="compositionally biased region" description="Acidic residues" evidence="2">
    <location>
        <begin position="450"/>
        <end position="463"/>
    </location>
</feature>
<dbReference type="InterPro" id="IPR013883">
    <property type="entry name" value="TF_Iwr1_dom"/>
</dbReference>
<feature type="region of interest" description="Disordered" evidence="2">
    <location>
        <begin position="208"/>
        <end position="288"/>
    </location>
</feature>
<feature type="region of interest" description="Disordered" evidence="2">
    <location>
        <begin position="450"/>
        <end position="518"/>
    </location>
</feature>
<dbReference type="InterPro" id="IPR040150">
    <property type="entry name" value="Iwr1"/>
</dbReference>
<feature type="compositionally biased region" description="Polar residues" evidence="2">
    <location>
        <begin position="242"/>
        <end position="258"/>
    </location>
</feature>
<evidence type="ECO:0000256" key="1">
    <source>
        <dbReference type="ARBA" id="ARBA00010218"/>
    </source>
</evidence>
<feature type="compositionally biased region" description="Low complexity" evidence="2">
    <location>
        <begin position="259"/>
        <end position="274"/>
    </location>
</feature>
<sequence length="536" mass="58214">MSLPPQVIQVKRKRTEDGPMPSYLRIENTTKRHRSDAFLYRRHDPQAAAAALAAKCAEEAEAEAAGGRTSRPPTIQSSKKGDEKRQKTGDGSQPSTPTKAAIVAAPAATAITPTAAPPAKAAASLATEPRRFHLSRDTLLAAHSSAASILGVAGLAGVRKRSRSSHGGNGRQGAAAIFVEKSLRRQKKLRRLRPGQDNDHFGARQAVSAAVTGHQQEARPATAEAVVAPLPKRPSRRALVTVDSSPADSTAATPDRTGTQTSQSSQPSSKAATPALPPSLRNRQWDTDMEQLTRDMNDYTLEMIGRNLAQMQMQRQNLSNQNRAAQAAAPSEQEMSRLANERRKAAYAKFRPKPGPRYAERHADRMTEGPTVGGADSHDSNSCENVNDNDSDDESMSTDDEDYVTETYVRIPGHEAAKEQVGGNVMPGNIGLLVFDNEPDLDFFYGVEEDSEEDWEEDEDENAENYYTHDYPEDEVSSDDEYGRDAYHYRTVNATDLEEFESDDEGGAAADGNGDKAADGVTEFLGNMKLTKPGDF</sequence>
<evidence type="ECO:0000259" key="3">
    <source>
        <dbReference type="Pfam" id="PF08574"/>
    </source>
</evidence>